<keyword evidence="2" id="KW-1185">Reference proteome</keyword>
<dbReference type="EMBL" id="CP089983">
    <property type="protein sequence ID" value="WXB00485.1"/>
    <property type="molecule type" value="Genomic_DNA"/>
</dbReference>
<protein>
    <submittedName>
        <fullName evidence="1">Uncharacterized protein</fullName>
    </submittedName>
</protein>
<reference evidence="1" key="1">
    <citation type="submission" date="2021-12" db="EMBL/GenBank/DDBJ databases">
        <title>Discovery of the Pendulisporaceae a myxobacterial family with distinct sporulation behavior and unique specialized metabolism.</title>
        <authorList>
            <person name="Garcia R."/>
            <person name="Popoff A."/>
            <person name="Bader C.D."/>
            <person name="Loehr J."/>
            <person name="Walesch S."/>
            <person name="Walt C."/>
            <person name="Boldt J."/>
            <person name="Bunk B."/>
            <person name="Haeckl F.J.F.P.J."/>
            <person name="Gunesch A.P."/>
            <person name="Birkelbach J."/>
            <person name="Nuebel U."/>
            <person name="Pietschmann T."/>
            <person name="Bach T."/>
            <person name="Mueller R."/>
        </authorList>
    </citation>
    <scope>NUCLEOTIDE SEQUENCE</scope>
    <source>
        <strain evidence="1">MSr11367</strain>
    </source>
</reference>
<name>A0ABZ2KPP2_9BACT</name>
<evidence type="ECO:0000313" key="2">
    <source>
        <dbReference type="Proteomes" id="UP001374803"/>
    </source>
</evidence>
<evidence type="ECO:0000313" key="1">
    <source>
        <dbReference type="EMBL" id="WXB00485.1"/>
    </source>
</evidence>
<organism evidence="1 2">
    <name type="scientific">Pendulispora rubella</name>
    <dbReference type="NCBI Taxonomy" id="2741070"/>
    <lineage>
        <taxon>Bacteria</taxon>
        <taxon>Pseudomonadati</taxon>
        <taxon>Myxococcota</taxon>
        <taxon>Myxococcia</taxon>
        <taxon>Myxococcales</taxon>
        <taxon>Sorangiineae</taxon>
        <taxon>Pendulisporaceae</taxon>
        <taxon>Pendulispora</taxon>
    </lineage>
</organism>
<dbReference type="Proteomes" id="UP001374803">
    <property type="component" value="Chromosome"/>
</dbReference>
<sequence>MNANDLAAATAVLRRHEAAVMSIPGVYAMGVGSAADHGGADAPCIVVHVTRDVAPGSVPASLEGIPVFVLVGEPPRLQSL</sequence>
<gene>
    <name evidence="1" type="ORF">LVJ94_26620</name>
</gene>
<dbReference type="RefSeq" id="WP_394830086.1">
    <property type="nucleotide sequence ID" value="NZ_CP089929.1"/>
</dbReference>
<proteinExistence type="predicted"/>
<accession>A0ABZ2KPP2</accession>